<evidence type="ECO:0008006" key="5">
    <source>
        <dbReference type="Google" id="ProtNLM"/>
    </source>
</evidence>
<dbReference type="EMBL" id="SDPT01000002">
    <property type="protein sequence ID" value="RXZ31633.1"/>
    <property type="molecule type" value="Genomic_DNA"/>
</dbReference>
<dbReference type="RefSeq" id="WP_129341872.1">
    <property type="nucleotide sequence ID" value="NZ_JACIDD010000002.1"/>
</dbReference>
<feature type="chain" id="PRO_5044337986" description="EF-hand domain-containing protein" evidence="2">
    <location>
        <begin position="20"/>
        <end position="152"/>
    </location>
</feature>
<evidence type="ECO:0000256" key="2">
    <source>
        <dbReference type="SAM" id="SignalP"/>
    </source>
</evidence>
<evidence type="ECO:0000313" key="3">
    <source>
        <dbReference type="EMBL" id="RXZ31633.1"/>
    </source>
</evidence>
<dbReference type="AlphaFoldDB" id="A0A4Q2IPT4"/>
<dbReference type="Proteomes" id="UP000292347">
    <property type="component" value="Unassembled WGS sequence"/>
</dbReference>
<accession>A0A4Q2IPT4</accession>
<feature type="region of interest" description="Disordered" evidence="1">
    <location>
        <begin position="21"/>
        <end position="72"/>
    </location>
</feature>
<dbReference type="OrthoDB" id="7450668at2"/>
<keyword evidence="4" id="KW-1185">Reference proteome</keyword>
<evidence type="ECO:0000313" key="4">
    <source>
        <dbReference type="Proteomes" id="UP000292347"/>
    </source>
</evidence>
<proteinExistence type="predicted"/>
<dbReference type="InterPro" id="IPR011992">
    <property type="entry name" value="EF-hand-dom_pair"/>
</dbReference>
<reference evidence="3 4" key="1">
    <citation type="submission" date="2019-01" db="EMBL/GenBank/DDBJ databases">
        <title>Sphingomonas mucosissima sp. nov. and Sphingomonas desiccabilis sp. nov., from biological soil crusts in the Colorado Plateau, USA.</title>
        <authorList>
            <person name="Zhu D."/>
        </authorList>
    </citation>
    <scope>NUCLEOTIDE SEQUENCE [LARGE SCALE GENOMIC DNA]</scope>
    <source>
        <strain evidence="3 4">CP1D</strain>
    </source>
</reference>
<name>A0A4Q2IPT4_9SPHN</name>
<organism evidence="3 4">
    <name type="scientific">Sphingomonas desiccabilis</name>
    <dbReference type="NCBI Taxonomy" id="429134"/>
    <lineage>
        <taxon>Bacteria</taxon>
        <taxon>Pseudomonadati</taxon>
        <taxon>Pseudomonadota</taxon>
        <taxon>Alphaproteobacteria</taxon>
        <taxon>Sphingomonadales</taxon>
        <taxon>Sphingomonadaceae</taxon>
        <taxon>Sphingomonas</taxon>
    </lineage>
</organism>
<dbReference type="PROSITE" id="PS00018">
    <property type="entry name" value="EF_HAND_1"/>
    <property type="match status" value="1"/>
</dbReference>
<dbReference type="SUPFAM" id="SSF47473">
    <property type="entry name" value="EF-hand"/>
    <property type="match status" value="1"/>
</dbReference>
<dbReference type="Gene3D" id="1.10.238.10">
    <property type="entry name" value="EF-hand"/>
    <property type="match status" value="1"/>
</dbReference>
<gene>
    <name evidence="3" type="ORF">EO081_10385</name>
</gene>
<feature type="compositionally biased region" description="Low complexity" evidence="1">
    <location>
        <begin position="44"/>
        <end position="72"/>
    </location>
</feature>
<sequence>MLKQILLIGAMTVAAPALAQTGQTTTGSPSAGMGTPGAQQQSLPPTATTPDTTQAAPQSAPDAQASTAATPSQIAQVVEQDFAKYSGGKDTLTQTQFGAWMASLRSATEPGATADSPQMKTWITQAFAQADTDKSKSVSKAELTSFLTSAAG</sequence>
<comment type="caution">
    <text evidence="3">The sequence shown here is derived from an EMBL/GenBank/DDBJ whole genome shotgun (WGS) entry which is preliminary data.</text>
</comment>
<dbReference type="InterPro" id="IPR018247">
    <property type="entry name" value="EF_Hand_1_Ca_BS"/>
</dbReference>
<keyword evidence="2" id="KW-0732">Signal</keyword>
<feature type="region of interest" description="Disordered" evidence="1">
    <location>
        <begin position="130"/>
        <end position="152"/>
    </location>
</feature>
<feature type="signal peptide" evidence="2">
    <location>
        <begin position="1"/>
        <end position="19"/>
    </location>
</feature>
<protein>
    <recommendedName>
        <fullName evidence="5">EF-hand domain-containing protein</fullName>
    </recommendedName>
</protein>
<evidence type="ECO:0000256" key="1">
    <source>
        <dbReference type="SAM" id="MobiDB-lite"/>
    </source>
</evidence>